<dbReference type="AlphaFoldDB" id="A0A4C1SQW3"/>
<evidence type="ECO:0000313" key="1">
    <source>
        <dbReference type="EMBL" id="GBP03618.1"/>
    </source>
</evidence>
<proteinExistence type="predicted"/>
<dbReference type="Proteomes" id="UP000299102">
    <property type="component" value="Unassembled WGS sequence"/>
</dbReference>
<dbReference type="STRING" id="151549.A0A4C1SQW3"/>
<accession>A0A4C1SQW3</accession>
<reference evidence="1 2" key="1">
    <citation type="journal article" date="2019" name="Commun. Biol.">
        <title>The bagworm genome reveals a unique fibroin gene that provides high tensile strength.</title>
        <authorList>
            <person name="Kono N."/>
            <person name="Nakamura H."/>
            <person name="Ohtoshi R."/>
            <person name="Tomita M."/>
            <person name="Numata K."/>
            <person name="Arakawa K."/>
        </authorList>
    </citation>
    <scope>NUCLEOTIDE SEQUENCE [LARGE SCALE GENOMIC DNA]</scope>
</reference>
<evidence type="ECO:0000313" key="2">
    <source>
        <dbReference type="Proteomes" id="UP000299102"/>
    </source>
</evidence>
<dbReference type="PANTHER" id="PTHR47331:SF5">
    <property type="entry name" value="RIBONUCLEASE H"/>
    <property type="match status" value="1"/>
</dbReference>
<gene>
    <name evidence="1" type="ORF">EVAR_91305_1</name>
</gene>
<dbReference type="PANTHER" id="PTHR47331">
    <property type="entry name" value="PHD-TYPE DOMAIN-CONTAINING PROTEIN"/>
    <property type="match status" value="1"/>
</dbReference>
<comment type="caution">
    <text evidence="1">The sequence shown here is derived from an EMBL/GenBank/DDBJ whole genome shotgun (WGS) entry which is preliminary data.</text>
</comment>
<dbReference type="OrthoDB" id="8036689at2759"/>
<protein>
    <submittedName>
        <fullName evidence="1">Uncharacterized protein</fullName>
    </submittedName>
</protein>
<sequence length="212" mass="23445">MYRQILVQPSDRQFQRILFQPGPDSPVENGNFGVNSAPYLAIRTLLQLASIPKGSINFENGDYTPEDCVEIHGFSDASKSAYCAAVYIRCRTASHTTFSNLLVAKSKVAPIQTVCLPRLELNGAVLLASLVNHVNANLGFNASNIYLWTDSSIVLGWLSKHHGDTSPVMITLQIWVHEDPGLRIYLKICYGGMDQNGFTNHPQNGQKPSKIR</sequence>
<dbReference type="InterPro" id="IPR008042">
    <property type="entry name" value="Retrotrans_Pao"/>
</dbReference>
<dbReference type="EMBL" id="BGZK01003675">
    <property type="protein sequence ID" value="GBP03618.1"/>
    <property type="molecule type" value="Genomic_DNA"/>
</dbReference>
<name>A0A4C1SQW3_EUMVA</name>
<keyword evidence="2" id="KW-1185">Reference proteome</keyword>
<dbReference type="Pfam" id="PF05380">
    <property type="entry name" value="Peptidase_A17"/>
    <property type="match status" value="1"/>
</dbReference>
<organism evidence="1 2">
    <name type="scientific">Eumeta variegata</name>
    <name type="common">Bagworm moth</name>
    <name type="synonym">Eumeta japonica</name>
    <dbReference type="NCBI Taxonomy" id="151549"/>
    <lineage>
        <taxon>Eukaryota</taxon>
        <taxon>Metazoa</taxon>
        <taxon>Ecdysozoa</taxon>
        <taxon>Arthropoda</taxon>
        <taxon>Hexapoda</taxon>
        <taxon>Insecta</taxon>
        <taxon>Pterygota</taxon>
        <taxon>Neoptera</taxon>
        <taxon>Endopterygota</taxon>
        <taxon>Lepidoptera</taxon>
        <taxon>Glossata</taxon>
        <taxon>Ditrysia</taxon>
        <taxon>Tineoidea</taxon>
        <taxon>Psychidae</taxon>
        <taxon>Oiketicinae</taxon>
        <taxon>Eumeta</taxon>
    </lineage>
</organism>